<dbReference type="Pfam" id="PF14924">
    <property type="entry name" value="MAP10_N"/>
    <property type="match status" value="1"/>
</dbReference>
<organism evidence="1">
    <name type="scientific">Diabrotica virgifera virgifera</name>
    <name type="common">western corn rootworm</name>
    <dbReference type="NCBI Taxonomy" id="50390"/>
    <lineage>
        <taxon>Eukaryota</taxon>
        <taxon>Metazoa</taxon>
        <taxon>Ecdysozoa</taxon>
        <taxon>Arthropoda</taxon>
        <taxon>Hexapoda</taxon>
        <taxon>Insecta</taxon>
        <taxon>Pterygota</taxon>
        <taxon>Neoptera</taxon>
        <taxon>Endopterygota</taxon>
        <taxon>Coleoptera</taxon>
        <taxon>Polyphaga</taxon>
        <taxon>Cucujiformia</taxon>
        <taxon>Chrysomeloidea</taxon>
        <taxon>Chrysomelidae</taxon>
        <taxon>Galerucinae</taxon>
        <taxon>Diabroticina</taxon>
        <taxon>Diabroticites</taxon>
        <taxon>Diabrotica</taxon>
    </lineage>
</organism>
<name>A0A6P7HAH5_DIAVI</name>
<reference evidence="1" key="1">
    <citation type="submission" date="2025-08" db="UniProtKB">
        <authorList>
            <consortium name="RefSeq"/>
        </authorList>
    </citation>
    <scope>IDENTIFICATION</scope>
    <source>
        <tissue evidence="1">Whole insect</tissue>
    </source>
</reference>
<feature type="non-terminal residue" evidence="1">
    <location>
        <position position="110"/>
    </location>
</feature>
<gene>
    <name evidence="1" type="primary">LOC114348280</name>
</gene>
<evidence type="ECO:0000313" key="1">
    <source>
        <dbReference type="RefSeq" id="XP_028154678.1"/>
    </source>
</evidence>
<protein>
    <submittedName>
        <fullName evidence="1">Uncharacterized protein LOC114348280</fullName>
    </submittedName>
</protein>
<proteinExistence type="predicted"/>
<dbReference type="RefSeq" id="XP_028154678.1">
    <property type="nucleotide sequence ID" value="XM_028298877.1"/>
</dbReference>
<dbReference type="InParanoid" id="A0A6P7HAH5"/>
<dbReference type="AlphaFoldDB" id="A0A6P7HAH5"/>
<sequence>MPPGDWMPSDVEIGSATISIANLFNELISSITDSTEDEETIPTAKTLKDEFYITSPNGEPCGKISVYIRMSCFGKLIVTQFQMNLNDKSVLFKDKEGKSLYRYKKAGKGK</sequence>
<accession>A0A6P7HAH5</accession>